<accession>A0A1U6H3C6</accession>
<protein>
    <submittedName>
        <fullName evidence="2">Uncharacterized protein</fullName>
    </submittedName>
</protein>
<proteinExistence type="predicted"/>
<evidence type="ECO:0000313" key="3">
    <source>
        <dbReference type="Proteomes" id="UP000190989"/>
    </source>
</evidence>
<name>A0A1U6H3C6_9SPHN</name>
<evidence type="ECO:0000313" key="2">
    <source>
        <dbReference type="EMBL" id="SLJ90248.1"/>
    </source>
</evidence>
<dbReference type="AlphaFoldDB" id="A0A1U6H3C6"/>
<keyword evidence="3" id="KW-1185">Reference proteome</keyword>
<dbReference type="STRING" id="428990.SAMN06295987_1011172"/>
<organism evidence="2 3">
    <name type="scientific">Novosphingobium mathurense</name>
    <dbReference type="NCBI Taxonomy" id="428990"/>
    <lineage>
        <taxon>Bacteria</taxon>
        <taxon>Pseudomonadati</taxon>
        <taxon>Pseudomonadota</taxon>
        <taxon>Alphaproteobacteria</taxon>
        <taxon>Sphingomonadales</taxon>
        <taxon>Sphingomonadaceae</taxon>
        <taxon>Novosphingobium</taxon>
    </lineage>
</organism>
<dbReference type="Proteomes" id="UP000190989">
    <property type="component" value="Unassembled WGS sequence"/>
</dbReference>
<sequence length="45" mass="4513">MDSFNGIGRSAAGFLPLSTTGGTAPALANTGATKRASIKSRAKNF</sequence>
<reference evidence="3" key="1">
    <citation type="submission" date="2017-02" db="EMBL/GenBank/DDBJ databases">
        <authorList>
            <person name="Varghese N."/>
            <person name="Submissions S."/>
        </authorList>
    </citation>
    <scope>NUCLEOTIDE SEQUENCE [LARGE SCALE GENOMIC DNA]</scope>
    <source>
        <strain evidence="3">SM117</strain>
    </source>
</reference>
<dbReference type="EMBL" id="FVZE01000001">
    <property type="protein sequence ID" value="SLJ90248.1"/>
    <property type="molecule type" value="Genomic_DNA"/>
</dbReference>
<evidence type="ECO:0000256" key="1">
    <source>
        <dbReference type="SAM" id="MobiDB-lite"/>
    </source>
</evidence>
<feature type="compositionally biased region" description="Basic residues" evidence="1">
    <location>
        <begin position="36"/>
        <end position="45"/>
    </location>
</feature>
<dbReference type="RefSeq" id="WP_176167954.1">
    <property type="nucleotide sequence ID" value="NZ_FVZE01000001.1"/>
</dbReference>
<feature type="region of interest" description="Disordered" evidence="1">
    <location>
        <begin position="25"/>
        <end position="45"/>
    </location>
</feature>
<gene>
    <name evidence="2" type="ORF">SAMN06295987_1011172</name>
</gene>